<dbReference type="EMBL" id="JAGEOJ010000009">
    <property type="protein sequence ID" value="MBO2449845.1"/>
    <property type="molecule type" value="Genomic_DNA"/>
</dbReference>
<accession>A0A939TB70</accession>
<evidence type="ECO:0000313" key="2">
    <source>
        <dbReference type="EMBL" id="MBO2449845.1"/>
    </source>
</evidence>
<proteinExistence type="predicted"/>
<dbReference type="AlphaFoldDB" id="A0A939TB70"/>
<reference evidence="2" key="1">
    <citation type="submission" date="2021-03" db="EMBL/GenBank/DDBJ databases">
        <authorList>
            <person name="Kanchanasin P."/>
            <person name="Saeng-In P."/>
            <person name="Phongsopitanun W."/>
            <person name="Yuki M."/>
            <person name="Kudo T."/>
            <person name="Ohkuma M."/>
            <person name="Tanasupawat S."/>
        </authorList>
    </citation>
    <scope>NUCLEOTIDE SEQUENCE</scope>
    <source>
        <strain evidence="2">GKU 128</strain>
    </source>
</reference>
<dbReference type="Proteomes" id="UP000669179">
    <property type="component" value="Unassembled WGS sequence"/>
</dbReference>
<feature type="region of interest" description="Disordered" evidence="1">
    <location>
        <begin position="1"/>
        <end position="62"/>
    </location>
</feature>
<keyword evidence="3" id="KW-1185">Reference proteome</keyword>
<dbReference type="RefSeq" id="WP_208257739.1">
    <property type="nucleotide sequence ID" value="NZ_JAGEOJ010000009.1"/>
</dbReference>
<organism evidence="2 3">
    <name type="scientific">Actinomadura barringtoniae</name>
    <dbReference type="NCBI Taxonomy" id="1427535"/>
    <lineage>
        <taxon>Bacteria</taxon>
        <taxon>Bacillati</taxon>
        <taxon>Actinomycetota</taxon>
        <taxon>Actinomycetes</taxon>
        <taxon>Streptosporangiales</taxon>
        <taxon>Thermomonosporaceae</taxon>
        <taxon>Actinomadura</taxon>
    </lineage>
</organism>
<feature type="compositionally biased region" description="Pro residues" evidence="1">
    <location>
        <begin position="8"/>
        <end position="19"/>
    </location>
</feature>
<evidence type="ECO:0000256" key="1">
    <source>
        <dbReference type="SAM" id="MobiDB-lite"/>
    </source>
</evidence>
<sequence length="501" mass="53823">MVWGSPGPQGPQPGRPGWPSPLGQPTWPSAPGQVPWSRPYVAQPPAQEPEWPEPPPEGDPFAASEHETRIAVGSPWWPGATPLQRQQALVPRLVATPDLAWWLYGAWARWYRWHPADGRWFPAAPPRSAAAREAAEPMRPGLTPPLIAAEILPTGPDYAQDYGPPMAVVGEPPPGAVSYRLKMVMSEAMQAPPQDFPLGWNHFLHGTPSTVAATWSAMLWCASVPVFDPALAGDLLGLWEPHLAPAPEGGRLRWLVPPPLHTIIGLYAERLRAGRADAAGQLVRCMVMTAQAMRDDPRFRIRASALLSMIEPIQASPALDNPALPYGDQAVEREWRSRCAAPLHATLFADSALGERFQLAFYDLATALLPLCGDPGAPDYLEPRRAAVALLAADMAGYRPDLATPVGAWLDPELRALLAEILGDPAHELRGLWPAEGRLPEEIAPPHPEAALEALSASAAAGIAWTRLTGGIPVPPDGFAVANALIAHLDALTTSANDDPV</sequence>
<gene>
    <name evidence="2" type="ORF">J4573_22275</name>
</gene>
<protein>
    <submittedName>
        <fullName evidence="2">Uncharacterized protein</fullName>
    </submittedName>
</protein>
<evidence type="ECO:0000313" key="3">
    <source>
        <dbReference type="Proteomes" id="UP000669179"/>
    </source>
</evidence>
<comment type="caution">
    <text evidence="2">The sequence shown here is derived from an EMBL/GenBank/DDBJ whole genome shotgun (WGS) entry which is preliminary data.</text>
</comment>
<name>A0A939TB70_9ACTN</name>